<dbReference type="EMBL" id="CAMXCT020000657">
    <property type="protein sequence ID" value="CAL1135103.1"/>
    <property type="molecule type" value="Genomic_DNA"/>
</dbReference>
<feature type="region of interest" description="Disordered" evidence="2">
    <location>
        <begin position="82"/>
        <end position="109"/>
    </location>
</feature>
<sequence length="405" mass="45392">MASYASDADAVVVEVDLVVPDVLVTVETSSLRGLLVGTVARLRRAETKLAQREFEVSDLQEREANFSARLKDLEDAFEEEINDGPATAKSTTLVSRPTSAKSPRTPGLPSARSRRFLDWEIRIDELEKAVNHFDSKQKETGDLVELLRDESAKRGEQVRSFDAKLAILWDDTQNRWDKLLSKMAELEEVTAPHTDDIASLKVRQQAAQNHLDLLDMGAFRRELDDVAKRLEDRLAGRMQRLSAETKQDLEQNRQDLEKAVGRCRAQLQDLAESAMENLRHSLGQKVLMLNPEEGLASGTTKHCISCFKDRSQSPVRGSIGTDGHLYQHPVKPEPIPEENSGSTRPQSPLVSTLLAVHERSNGRPLRPISARGRKPERYDTVLESYSRMLSRANERTLGKLVGITQ</sequence>
<evidence type="ECO:0000313" key="5">
    <source>
        <dbReference type="EMBL" id="CAL4769040.1"/>
    </source>
</evidence>
<evidence type="ECO:0000313" key="6">
    <source>
        <dbReference type="Proteomes" id="UP001152797"/>
    </source>
</evidence>
<reference evidence="4" key="2">
    <citation type="submission" date="2024-04" db="EMBL/GenBank/DDBJ databases">
        <authorList>
            <person name="Chen Y."/>
            <person name="Shah S."/>
            <person name="Dougan E. K."/>
            <person name="Thang M."/>
            <person name="Chan C."/>
        </authorList>
    </citation>
    <scope>NUCLEOTIDE SEQUENCE [LARGE SCALE GENOMIC DNA]</scope>
</reference>
<dbReference type="AlphaFoldDB" id="A0A9P1C077"/>
<feature type="compositionally biased region" description="Polar residues" evidence="2">
    <location>
        <begin position="339"/>
        <end position="348"/>
    </location>
</feature>
<reference evidence="3" key="1">
    <citation type="submission" date="2022-10" db="EMBL/GenBank/DDBJ databases">
        <authorList>
            <person name="Chen Y."/>
            <person name="Dougan E. K."/>
            <person name="Chan C."/>
            <person name="Rhodes N."/>
            <person name="Thang M."/>
        </authorList>
    </citation>
    <scope>NUCLEOTIDE SEQUENCE</scope>
</reference>
<keyword evidence="6" id="KW-1185">Reference proteome</keyword>
<keyword evidence="1" id="KW-0175">Coiled coil</keyword>
<feature type="compositionally biased region" description="Polar residues" evidence="2">
    <location>
        <begin position="88"/>
        <end position="102"/>
    </location>
</feature>
<proteinExistence type="predicted"/>
<protein>
    <submittedName>
        <fullName evidence="5">Replicase polyprotein 1a</fullName>
    </submittedName>
</protein>
<dbReference type="EMBL" id="CAMXCT030000657">
    <property type="protein sequence ID" value="CAL4769040.1"/>
    <property type="molecule type" value="Genomic_DNA"/>
</dbReference>
<dbReference type="OrthoDB" id="418531at2759"/>
<organism evidence="3">
    <name type="scientific">Cladocopium goreaui</name>
    <dbReference type="NCBI Taxonomy" id="2562237"/>
    <lineage>
        <taxon>Eukaryota</taxon>
        <taxon>Sar</taxon>
        <taxon>Alveolata</taxon>
        <taxon>Dinophyceae</taxon>
        <taxon>Suessiales</taxon>
        <taxon>Symbiodiniaceae</taxon>
        <taxon>Cladocopium</taxon>
    </lineage>
</organism>
<evidence type="ECO:0000313" key="4">
    <source>
        <dbReference type="EMBL" id="CAL1135103.1"/>
    </source>
</evidence>
<dbReference type="EMBL" id="CAMXCT010000657">
    <property type="protein sequence ID" value="CAI3981728.1"/>
    <property type="molecule type" value="Genomic_DNA"/>
</dbReference>
<feature type="region of interest" description="Disordered" evidence="2">
    <location>
        <begin position="311"/>
        <end position="348"/>
    </location>
</feature>
<feature type="coiled-coil region" evidence="1">
    <location>
        <begin position="42"/>
        <end position="76"/>
    </location>
</feature>
<accession>A0A9P1C077</accession>
<evidence type="ECO:0000256" key="2">
    <source>
        <dbReference type="SAM" id="MobiDB-lite"/>
    </source>
</evidence>
<comment type="caution">
    <text evidence="3">The sequence shown here is derived from an EMBL/GenBank/DDBJ whole genome shotgun (WGS) entry which is preliminary data.</text>
</comment>
<dbReference type="Proteomes" id="UP001152797">
    <property type="component" value="Unassembled WGS sequence"/>
</dbReference>
<feature type="coiled-coil region" evidence="1">
    <location>
        <begin position="239"/>
        <end position="273"/>
    </location>
</feature>
<evidence type="ECO:0000313" key="3">
    <source>
        <dbReference type="EMBL" id="CAI3981728.1"/>
    </source>
</evidence>
<evidence type="ECO:0000256" key="1">
    <source>
        <dbReference type="SAM" id="Coils"/>
    </source>
</evidence>
<name>A0A9P1C077_9DINO</name>
<gene>
    <name evidence="3" type="ORF">C1SCF055_LOCUS9489</name>
</gene>